<evidence type="ECO:0000259" key="8">
    <source>
        <dbReference type="PROSITE" id="PS50847"/>
    </source>
</evidence>
<keyword evidence="4" id="KW-0572">Peptidoglycan-anchor</keyword>
<dbReference type="Pfam" id="PF00092">
    <property type="entry name" value="VWA"/>
    <property type="match status" value="1"/>
</dbReference>
<dbReference type="PROSITE" id="PS50234">
    <property type="entry name" value="VWFA"/>
    <property type="match status" value="1"/>
</dbReference>
<dbReference type="InterPro" id="IPR019931">
    <property type="entry name" value="LPXTG_anchor"/>
</dbReference>
<sequence>MEKQIRFRKQSLILSSVALATIFAGTAVSADETATTTPATPVTTTEAATQSTTAQTPIAKATEEIKAKANTPVIPVENAKVGDVVGVDVNATEPTVTAKESTDGTEAIATASATATVKTTTLADKNTPVGKSEPVKSSETATSTEETDEYVATTTKTVNNSTVVEVVKEDDVVNRQEVKGTTDIVFIVDKSGSMDSHITDVANNIEKLVRDLESKNVQARLGLVDYESSKNTTYHDFGGSKFTTDTNAFIGKLKAIRTTGSDEEATTALSHIATSPDYTWGTGKNNRRFALLVTDEDIDLTLKTPTKDATLKALQNAGISLTVVGKKYDEKDFDPLVKGTNGLYLDIDKDFADLLNKQFSNHVIETVQEGRVYRIQTDTYEVIATTHLVTKATSQPETAQLATPTVPGNVYYVEGTVYEAPTPLQPTHKELPETGSSQSAALVSLGLISAALGLGMAVKPKRN</sequence>
<dbReference type="Pfam" id="PF00746">
    <property type="entry name" value="Gram_pos_anchor"/>
    <property type="match status" value="1"/>
</dbReference>
<keyword evidence="2" id="KW-0964">Secreted</keyword>
<protein>
    <submittedName>
        <fullName evidence="9">VWA domain-containing protein</fullName>
    </submittedName>
</protein>
<evidence type="ECO:0000313" key="9">
    <source>
        <dbReference type="EMBL" id="MDB8606175.1"/>
    </source>
</evidence>
<feature type="chain" id="PRO_5044263903" evidence="6">
    <location>
        <begin position="30"/>
        <end position="463"/>
    </location>
</feature>
<evidence type="ECO:0000259" key="7">
    <source>
        <dbReference type="PROSITE" id="PS50234"/>
    </source>
</evidence>
<organism evidence="9 10">
    <name type="scientific">Streptococcus salivarius</name>
    <dbReference type="NCBI Taxonomy" id="1304"/>
    <lineage>
        <taxon>Bacteria</taxon>
        <taxon>Bacillati</taxon>
        <taxon>Bacillota</taxon>
        <taxon>Bacilli</taxon>
        <taxon>Lactobacillales</taxon>
        <taxon>Streptococcaceae</taxon>
        <taxon>Streptococcus</taxon>
    </lineage>
</organism>
<dbReference type="CDD" id="cd00198">
    <property type="entry name" value="vWFA"/>
    <property type="match status" value="1"/>
</dbReference>
<proteinExistence type="predicted"/>
<evidence type="ECO:0000256" key="1">
    <source>
        <dbReference type="ARBA" id="ARBA00022512"/>
    </source>
</evidence>
<keyword evidence="3 6" id="KW-0732">Signal</keyword>
<dbReference type="EMBL" id="JAQMJO010000005">
    <property type="protein sequence ID" value="MDB8606175.1"/>
    <property type="molecule type" value="Genomic_DNA"/>
</dbReference>
<evidence type="ECO:0000256" key="3">
    <source>
        <dbReference type="ARBA" id="ARBA00022729"/>
    </source>
</evidence>
<dbReference type="InterPro" id="IPR002035">
    <property type="entry name" value="VWF_A"/>
</dbReference>
<dbReference type="Gene3D" id="3.40.50.410">
    <property type="entry name" value="von Willebrand factor, type A domain"/>
    <property type="match status" value="1"/>
</dbReference>
<evidence type="ECO:0000256" key="2">
    <source>
        <dbReference type="ARBA" id="ARBA00022525"/>
    </source>
</evidence>
<feature type="domain" description="Gram-positive cocci surface proteins LPxTG" evidence="8">
    <location>
        <begin position="431"/>
        <end position="463"/>
    </location>
</feature>
<feature type="region of interest" description="Disordered" evidence="5">
    <location>
        <begin position="124"/>
        <end position="150"/>
    </location>
</feature>
<dbReference type="PROSITE" id="PS50847">
    <property type="entry name" value="GRAM_POS_ANCHORING"/>
    <property type="match status" value="1"/>
</dbReference>
<gene>
    <name evidence="9" type="ORF">PNU22_06770</name>
</gene>
<evidence type="ECO:0000256" key="6">
    <source>
        <dbReference type="SAM" id="SignalP"/>
    </source>
</evidence>
<dbReference type="AlphaFoldDB" id="A0AB35IRW6"/>
<dbReference type="NCBIfam" id="TIGR01167">
    <property type="entry name" value="LPXTG_anchor"/>
    <property type="match status" value="1"/>
</dbReference>
<dbReference type="Proteomes" id="UP001212483">
    <property type="component" value="Unassembled WGS sequence"/>
</dbReference>
<feature type="domain" description="VWFA" evidence="7">
    <location>
        <begin position="183"/>
        <end position="363"/>
    </location>
</feature>
<dbReference type="SMART" id="SM00327">
    <property type="entry name" value="VWA"/>
    <property type="match status" value="1"/>
</dbReference>
<dbReference type="InterPro" id="IPR036465">
    <property type="entry name" value="vWFA_dom_sf"/>
</dbReference>
<evidence type="ECO:0000256" key="5">
    <source>
        <dbReference type="SAM" id="MobiDB-lite"/>
    </source>
</evidence>
<evidence type="ECO:0000256" key="4">
    <source>
        <dbReference type="ARBA" id="ARBA00023088"/>
    </source>
</evidence>
<accession>A0AB35IRW6</accession>
<keyword evidence="1" id="KW-0134">Cell wall</keyword>
<dbReference type="RefSeq" id="WP_002885015.1">
    <property type="nucleotide sequence ID" value="NZ_CP053998.1"/>
</dbReference>
<feature type="signal peptide" evidence="6">
    <location>
        <begin position="1"/>
        <end position="29"/>
    </location>
</feature>
<name>A0AB35IRW6_STRSL</name>
<evidence type="ECO:0000313" key="10">
    <source>
        <dbReference type="Proteomes" id="UP001212483"/>
    </source>
</evidence>
<comment type="caution">
    <text evidence="9">The sequence shown here is derived from an EMBL/GenBank/DDBJ whole genome shotgun (WGS) entry which is preliminary data.</text>
</comment>
<feature type="region of interest" description="Disordered" evidence="5">
    <location>
        <begin position="31"/>
        <end position="56"/>
    </location>
</feature>
<reference evidence="9" key="1">
    <citation type="submission" date="2023-01" db="EMBL/GenBank/DDBJ databases">
        <title>Human gut microbiome strain richness.</title>
        <authorList>
            <person name="Chen-Liaw A."/>
        </authorList>
    </citation>
    <scope>NUCLEOTIDE SEQUENCE</scope>
    <source>
        <strain evidence="9">1001283st1_B9_1001283B150217_161031</strain>
    </source>
</reference>
<dbReference type="SUPFAM" id="SSF53300">
    <property type="entry name" value="vWA-like"/>
    <property type="match status" value="1"/>
</dbReference>